<reference evidence="1" key="1">
    <citation type="submission" date="2020-05" db="EMBL/GenBank/DDBJ databases">
        <authorList>
            <person name="Chiriac C."/>
            <person name="Salcher M."/>
            <person name="Ghai R."/>
            <person name="Kavagutti S V."/>
        </authorList>
    </citation>
    <scope>NUCLEOTIDE SEQUENCE</scope>
</reference>
<protein>
    <submittedName>
        <fullName evidence="1">Unannotated protein</fullName>
    </submittedName>
</protein>
<proteinExistence type="predicted"/>
<dbReference type="AlphaFoldDB" id="A0A6J7IMJ9"/>
<dbReference type="SUPFAM" id="SSF53187">
    <property type="entry name" value="Zn-dependent exopeptidases"/>
    <property type="match status" value="1"/>
</dbReference>
<sequence length="65" mass="6317">MPELGSASVGGASDGNFAGAVGAQVLDGLGAVGGGAHAPSEWISVAALEERSNLLNALVLDLINE</sequence>
<dbReference type="Gene3D" id="3.40.630.10">
    <property type="entry name" value="Zn peptidases"/>
    <property type="match status" value="1"/>
</dbReference>
<evidence type="ECO:0000313" key="1">
    <source>
        <dbReference type="EMBL" id="CAB4932483.1"/>
    </source>
</evidence>
<gene>
    <name evidence="1" type="ORF">UFOPK3774_00145</name>
</gene>
<name>A0A6J7IMJ9_9ZZZZ</name>
<accession>A0A6J7IMJ9</accession>
<organism evidence="1">
    <name type="scientific">freshwater metagenome</name>
    <dbReference type="NCBI Taxonomy" id="449393"/>
    <lineage>
        <taxon>unclassified sequences</taxon>
        <taxon>metagenomes</taxon>
        <taxon>ecological metagenomes</taxon>
    </lineage>
</organism>
<dbReference type="EMBL" id="CAFBNG010000014">
    <property type="protein sequence ID" value="CAB4932483.1"/>
    <property type="molecule type" value="Genomic_DNA"/>
</dbReference>